<comment type="cofactor">
    <cofactor evidence="1">
        <name>thiamine diphosphate</name>
        <dbReference type="ChEBI" id="CHEBI:58937"/>
    </cofactor>
</comment>
<evidence type="ECO:0000256" key="3">
    <source>
        <dbReference type="ARBA" id="ARBA00023052"/>
    </source>
</evidence>
<dbReference type="Proteomes" id="UP000178109">
    <property type="component" value="Unassembled WGS sequence"/>
</dbReference>
<evidence type="ECO:0000256" key="2">
    <source>
        <dbReference type="ARBA" id="ARBA00007131"/>
    </source>
</evidence>
<dbReference type="CDD" id="cd02012">
    <property type="entry name" value="TPP_TK"/>
    <property type="match status" value="1"/>
</dbReference>
<comment type="similarity">
    <text evidence="2">Belongs to the transketolase family.</text>
</comment>
<dbReference type="Pfam" id="PF00456">
    <property type="entry name" value="Transketolase_N"/>
    <property type="match status" value="1"/>
</dbReference>
<dbReference type="InterPro" id="IPR005474">
    <property type="entry name" value="Transketolase_N"/>
</dbReference>
<keyword evidence="3" id="KW-0786">Thiamine pyrophosphate</keyword>
<protein>
    <submittedName>
        <fullName evidence="5">Transketolase</fullName>
    </submittedName>
</protein>
<evidence type="ECO:0000259" key="4">
    <source>
        <dbReference type="Pfam" id="PF00456"/>
    </source>
</evidence>
<organism evidence="5 6">
    <name type="scientific">Candidatus Komeilibacteria bacterium RIFCSPLOWO2_02_FULL_48_11</name>
    <dbReference type="NCBI Taxonomy" id="1798553"/>
    <lineage>
        <taxon>Bacteria</taxon>
        <taxon>Candidatus Komeiliibacteriota</taxon>
    </lineage>
</organism>
<dbReference type="EMBL" id="MHKO01000018">
    <property type="protein sequence ID" value="OGY92633.1"/>
    <property type="molecule type" value="Genomic_DNA"/>
</dbReference>
<comment type="caution">
    <text evidence="5">The sequence shown here is derived from an EMBL/GenBank/DDBJ whole genome shotgun (WGS) entry which is preliminary data.</text>
</comment>
<proteinExistence type="inferred from homology"/>
<dbReference type="SUPFAM" id="SSF52518">
    <property type="entry name" value="Thiamin diphosphate-binding fold (THDP-binding)"/>
    <property type="match status" value="1"/>
</dbReference>
<dbReference type="STRING" id="1798553.A3H70_04185"/>
<dbReference type="PANTHER" id="PTHR47514">
    <property type="entry name" value="TRANSKETOLASE N-TERMINAL SECTION-RELATED"/>
    <property type="match status" value="1"/>
</dbReference>
<evidence type="ECO:0000313" key="6">
    <source>
        <dbReference type="Proteomes" id="UP000178109"/>
    </source>
</evidence>
<feature type="domain" description="Transketolase N-terminal" evidence="4">
    <location>
        <begin position="12"/>
        <end position="270"/>
    </location>
</feature>
<dbReference type="InterPro" id="IPR029061">
    <property type="entry name" value="THDP-binding"/>
</dbReference>
<evidence type="ECO:0000256" key="1">
    <source>
        <dbReference type="ARBA" id="ARBA00001964"/>
    </source>
</evidence>
<sequence>MQEQITNIKKLNKIANNIRQNIITMLLKAGSGHSAGSLGLADVFTALYFNVLKHDPKRPNWQERDRVILSNGHICPVWYATLAQAGYFPKRELWTLRQLGSPLQGHPRYHSAPGIENTSGPLGQGISVAAGLAYAIHELQKSHENVFCVTSDGEHDEGQTWEAVMFAAKHKLPNLTVIIDRNNIQISGQTEQVMPLDSLKDKYQAFNWHVIEIDGHNMEEIIAALNKAKSIVERPVCVIANTIPGKGVDFMEYNYEWHGKAPNTEEAERALRQLSNLSSRTSV</sequence>
<accession>A0A1G2BU61</accession>
<dbReference type="Gene3D" id="3.40.50.970">
    <property type="match status" value="1"/>
</dbReference>
<name>A0A1G2BU61_9BACT</name>
<reference evidence="5 6" key="1">
    <citation type="journal article" date="2016" name="Nat. Commun.">
        <title>Thousands of microbial genomes shed light on interconnected biogeochemical processes in an aquifer system.</title>
        <authorList>
            <person name="Anantharaman K."/>
            <person name="Brown C.T."/>
            <person name="Hug L.A."/>
            <person name="Sharon I."/>
            <person name="Castelle C.J."/>
            <person name="Probst A.J."/>
            <person name="Thomas B.C."/>
            <person name="Singh A."/>
            <person name="Wilkins M.J."/>
            <person name="Karaoz U."/>
            <person name="Brodie E.L."/>
            <person name="Williams K.H."/>
            <person name="Hubbard S.S."/>
            <person name="Banfield J.F."/>
        </authorList>
    </citation>
    <scope>NUCLEOTIDE SEQUENCE [LARGE SCALE GENOMIC DNA]</scope>
</reference>
<dbReference type="PANTHER" id="PTHR47514:SF1">
    <property type="entry name" value="TRANSKETOLASE N-TERMINAL SECTION-RELATED"/>
    <property type="match status" value="1"/>
</dbReference>
<evidence type="ECO:0000313" key="5">
    <source>
        <dbReference type="EMBL" id="OGY92633.1"/>
    </source>
</evidence>
<dbReference type="AlphaFoldDB" id="A0A1G2BU61"/>
<gene>
    <name evidence="5" type="ORF">A3H70_04185</name>
</gene>